<name>A0A9W6I5A4_9ACTN</name>
<dbReference type="EMBL" id="BSEV01000010">
    <property type="protein sequence ID" value="GLK11224.1"/>
    <property type="molecule type" value="Genomic_DNA"/>
</dbReference>
<sequence>MHAGALVIEPRKGVIRTADAPAVTTRLGRATGELQVFCKRGGISIDLSRTLSCLEFFPMRTGIRVLLGLTTVAALTFGGSAAASAAAVPSIWKWGPVYSTDGHAEARGKVALAQSGFVVYGSLEDTLGSGCSWAQVRALSARGKVSTASYYNCVPGKGTFRKDYGAVLTIKVRACRGTATRPTGRCSRWKTVYTQGG</sequence>
<dbReference type="Proteomes" id="UP001143474">
    <property type="component" value="Unassembled WGS sequence"/>
</dbReference>
<reference evidence="1" key="1">
    <citation type="journal article" date="2014" name="Int. J. Syst. Evol. Microbiol.">
        <title>Complete genome sequence of Corynebacterium casei LMG S-19264T (=DSM 44701T), isolated from a smear-ripened cheese.</title>
        <authorList>
            <consortium name="US DOE Joint Genome Institute (JGI-PGF)"/>
            <person name="Walter F."/>
            <person name="Albersmeier A."/>
            <person name="Kalinowski J."/>
            <person name="Ruckert C."/>
        </authorList>
    </citation>
    <scope>NUCLEOTIDE SEQUENCE</scope>
    <source>
        <strain evidence="1">VKM Ac-2007</strain>
    </source>
</reference>
<comment type="caution">
    <text evidence="1">The sequence shown here is derived from an EMBL/GenBank/DDBJ whole genome shotgun (WGS) entry which is preliminary data.</text>
</comment>
<proteinExistence type="predicted"/>
<reference evidence="1" key="2">
    <citation type="submission" date="2023-01" db="EMBL/GenBank/DDBJ databases">
        <authorList>
            <person name="Sun Q."/>
            <person name="Evtushenko L."/>
        </authorList>
    </citation>
    <scope>NUCLEOTIDE SEQUENCE</scope>
    <source>
        <strain evidence="1">VKM Ac-2007</strain>
    </source>
</reference>
<evidence type="ECO:0000313" key="1">
    <source>
        <dbReference type="EMBL" id="GLK11224.1"/>
    </source>
</evidence>
<dbReference type="AlphaFoldDB" id="A0A9W6I5A4"/>
<evidence type="ECO:0000313" key="2">
    <source>
        <dbReference type="Proteomes" id="UP001143474"/>
    </source>
</evidence>
<keyword evidence="2" id="KW-1185">Reference proteome</keyword>
<organism evidence="1 2">
    <name type="scientific">Streptosporangium carneum</name>
    <dbReference type="NCBI Taxonomy" id="47481"/>
    <lineage>
        <taxon>Bacteria</taxon>
        <taxon>Bacillati</taxon>
        <taxon>Actinomycetota</taxon>
        <taxon>Actinomycetes</taxon>
        <taxon>Streptosporangiales</taxon>
        <taxon>Streptosporangiaceae</taxon>
        <taxon>Streptosporangium</taxon>
    </lineage>
</organism>
<accession>A0A9W6I5A4</accession>
<protein>
    <submittedName>
        <fullName evidence="1">Uncharacterized protein</fullName>
    </submittedName>
</protein>
<gene>
    <name evidence="1" type="ORF">GCM10017600_46300</name>
</gene>